<evidence type="ECO:0000256" key="2">
    <source>
        <dbReference type="ARBA" id="ARBA00022525"/>
    </source>
</evidence>
<dbReference type="AlphaFoldDB" id="A0A1D1W8V1"/>
<dbReference type="Pfam" id="PF03098">
    <property type="entry name" value="An_peroxidase"/>
    <property type="match status" value="2"/>
</dbReference>
<evidence type="ECO:0000256" key="4">
    <source>
        <dbReference type="ARBA" id="ARBA00023180"/>
    </source>
</evidence>
<protein>
    <submittedName>
        <fullName evidence="6">Uncharacterized protein</fullName>
    </submittedName>
</protein>
<feature type="region of interest" description="Disordered" evidence="5">
    <location>
        <begin position="13"/>
        <end position="43"/>
    </location>
</feature>
<dbReference type="InterPro" id="IPR010255">
    <property type="entry name" value="Haem_peroxidase_sf"/>
</dbReference>
<proteinExistence type="predicted"/>
<keyword evidence="3" id="KW-0575">Peroxidase</keyword>
<evidence type="ECO:0000313" key="7">
    <source>
        <dbReference type="Proteomes" id="UP000186922"/>
    </source>
</evidence>
<feature type="compositionally biased region" description="Polar residues" evidence="5">
    <location>
        <begin position="30"/>
        <end position="39"/>
    </location>
</feature>
<dbReference type="PROSITE" id="PS50292">
    <property type="entry name" value="PEROXIDASE_3"/>
    <property type="match status" value="1"/>
</dbReference>
<keyword evidence="7" id="KW-1185">Reference proteome</keyword>
<keyword evidence="4" id="KW-0325">Glycoprotein</keyword>
<dbReference type="GO" id="GO:0006979">
    <property type="term" value="P:response to oxidative stress"/>
    <property type="evidence" value="ECO:0007669"/>
    <property type="project" value="InterPro"/>
</dbReference>
<evidence type="ECO:0000256" key="5">
    <source>
        <dbReference type="SAM" id="MobiDB-lite"/>
    </source>
</evidence>
<comment type="subcellular location">
    <subcellularLocation>
        <location evidence="1">Secreted</location>
    </subcellularLocation>
</comment>
<accession>A0A1D1W8V1</accession>
<sequence length="173" mass="18397">MGKAAYQDGISAPRHLSVTSKPSRPVTLPSARQVSTALSRNKDAQSPDTTFMLVQFAQFIAHDISNSTSSSLMALITAALNKYYSGALLAALVEKVPDPNNSSNSVTVQCCLPNANTSPNCPLHPSCFPISIPANDRVFGRLNITCMEFTRSKPAPVTGCALSMFILTYASGN</sequence>
<evidence type="ECO:0000313" key="6">
    <source>
        <dbReference type="EMBL" id="GAV09343.1"/>
    </source>
</evidence>
<evidence type="ECO:0000256" key="1">
    <source>
        <dbReference type="ARBA" id="ARBA00004613"/>
    </source>
</evidence>
<dbReference type="GO" id="GO:0020037">
    <property type="term" value="F:heme binding"/>
    <property type="evidence" value="ECO:0007669"/>
    <property type="project" value="InterPro"/>
</dbReference>
<dbReference type="InterPro" id="IPR019791">
    <property type="entry name" value="Haem_peroxidase_animal"/>
</dbReference>
<keyword evidence="2" id="KW-0964">Secreted</keyword>
<dbReference type="PANTHER" id="PTHR11475">
    <property type="entry name" value="OXIDASE/PEROXIDASE"/>
    <property type="match status" value="1"/>
</dbReference>
<name>A0A1D1W8V1_RAMVA</name>
<comment type="caution">
    <text evidence="6">The sequence shown here is derived from an EMBL/GenBank/DDBJ whole genome shotgun (WGS) entry which is preliminary data.</text>
</comment>
<dbReference type="PANTHER" id="PTHR11475:SF4">
    <property type="entry name" value="CHORION PEROXIDASE"/>
    <property type="match status" value="1"/>
</dbReference>
<dbReference type="GO" id="GO:0004601">
    <property type="term" value="F:peroxidase activity"/>
    <property type="evidence" value="ECO:0007669"/>
    <property type="project" value="UniProtKB-KW"/>
</dbReference>
<dbReference type="OrthoDB" id="2204368at2759"/>
<dbReference type="Gene3D" id="1.10.640.10">
    <property type="entry name" value="Haem peroxidase domain superfamily, animal type"/>
    <property type="match status" value="1"/>
</dbReference>
<dbReference type="SUPFAM" id="SSF48113">
    <property type="entry name" value="Heme-dependent peroxidases"/>
    <property type="match status" value="1"/>
</dbReference>
<organism evidence="6 7">
    <name type="scientific">Ramazzottius varieornatus</name>
    <name type="common">Water bear</name>
    <name type="synonym">Tardigrade</name>
    <dbReference type="NCBI Taxonomy" id="947166"/>
    <lineage>
        <taxon>Eukaryota</taxon>
        <taxon>Metazoa</taxon>
        <taxon>Ecdysozoa</taxon>
        <taxon>Tardigrada</taxon>
        <taxon>Eutardigrada</taxon>
        <taxon>Parachela</taxon>
        <taxon>Hypsibioidea</taxon>
        <taxon>Ramazzottiidae</taxon>
        <taxon>Ramazzottius</taxon>
    </lineage>
</organism>
<dbReference type="EMBL" id="BDGG01000022">
    <property type="protein sequence ID" value="GAV09343.1"/>
    <property type="molecule type" value="Genomic_DNA"/>
</dbReference>
<keyword evidence="3" id="KW-0560">Oxidoreductase</keyword>
<dbReference type="InterPro" id="IPR037120">
    <property type="entry name" value="Haem_peroxidase_sf_animal"/>
</dbReference>
<gene>
    <name evidence="6" type="primary">RvY_18900</name>
    <name evidence="6" type="synonym">RvY_18900.1</name>
    <name evidence="6" type="ORF">RvY_18900-1</name>
</gene>
<reference evidence="6 7" key="1">
    <citation type="journal article" date="2016" name="Nat. Commun.">
        <title>Extremotolerant tardigrade genome and improved radiotolerance of human cultured cells by tardigrade-unique protein.</title>
        <authorList>
            <person name="Hashimoto T."/>
            <person name="Horikawa D.D."/>
            <person name="Saito Y."/>
            <person name="Kuwahara H."/>
            <person name="Kozuka-Hata H."/>
            <person name="Shin-I T."/>
            <person name="Minakuchi Y."/>
            <person name="Ohishi K."/>
            <person name="Motoyama A."/>
            <person name="Aizu T."/>
            <person name="Enomoto A."/>
            <person name="Kondo K."/>
            <person name="Tanaka S."/>
            <person name="Hara Y."/>
            <person name="Koshikawa S."/>
            <person name="Sagara H."/>
            <person name="Miura T."/>
            <person name="Yokobori S."/>
            <person name="Miyagawa K."/>
            <person name="Suzuki Y."/>
            <person name="Kubo T."/>
            <person name="Oyama M."/>
            <person name="Kohara Y."/>
            <person name="Fujiyama A."/>
            <person name="Arakawa K."/>
            <person name="Katayama T."/>
            <person name="Toyoda A."/>
            <person name="Kunieda T."/>
        </authorList>
    </citation>
    <scope>NUCLEOTIDE SEQUENCE [LARGE SCALE GENOMIC DNA]</scope>
    <source>
        <strain evidence="6 7">YOKOZUNA-1</strain>
    </source>
</reference>
<dbReference type="STRING" id="947166.A0A1D1W8V1"/>
<dbReference type="GO" id="GO:0005576">
    <property type="term" value="C:extracellular region"/>
    <property type="evidence" value="ECO:0007669"/>
    <property type="project" value="UniProtKB-SubCell"/>
</dbReference>
<evidence type="ECO:0000256" key="3">
    <source>
        <dbReference type="ARBA" id="ARBA00022559"/>
    </source>
</evidence>
<dbReference type="Proteomes" id="UP000186922">
    <property type="component" value="Unassembled WGS sequence"/>
</dbReference>